<gene>
    <name evidence="1" type="ORF">LSALG_LOCUS6214</name>
</gene>
<sequence length="279" mass="31190">MDVMKFELRGVKKLISKSNFCKLLGLSNAKDLIAPDKISASIIIQVYHQMGVPVDHPIIMECFATLISSVGGDSEEEIHEDKIPRNKVKHSKRNWKTLVFKTYKKHKRASTKLILEINSENIKVKSISISDPIHIPIVSSHLETKVDICNQVVNNPFLKHSQTPPTPPIVFEIFISSPIPSSQFFYVVSHSSTKPFEIPIFTVATVTSVFQSTSRIEPPPLTSTFESYKKENKTSCIPGNTSDVGPNGNIGENLSQSHVYTLEITFTPLVLDDSEEEIQ</sequence>
<evidence type="ECO:0000313" key="2">
    <source>
        <dbReference type="Proteomes" id="UP001177003"/>
    </source>
</evidence>
<keyword evidence="2" id="KW-1185">Reference proteome</keyword>
<dbReference type="AlphaFoldDB" id="A0AA35VSE3"/>
<dbReference type="EMBL" id="OX465086">
    <property type="protein sequence ID" value="CAI9265618.1"/>
    <property type="molecule type" value="Genomic_DNA"/>
</dbReference>
<name>A0AA35VSE3_LACSI</name>
<dbReference type="Proteomes" id="UP001177003">
    <property type="component" value="Chromosome 0"/>
</dbReference>
<reference evidence="1" key="1">
    <citation type="submission" date="2023-04" db="EMBL/GenBank/DDBJ databases">
        <authorList>
            <person name="Vijverberg K."/>
            <person name="Xiong W."/>
            <person name="Schranz E."/>
        </authorList>
    </citation>
    <scope>NUCLEOTIDE SEQUENCE</scope>
</reference>
<accession>A0AA35VSE3</accession>
<proteinExistence type="predicted"/>
<protein>
    <submittedName>
        <fullName evidence="1">Uncharacterized protein</fullName>
    </submittedName>
</protein>
<organism evidence="1 2">
    <name type="scientific">Lactuca saligna</name>
    <name type="common">Willowleaf lettuce</name>
    <dbReference type="NCBI Taxonomy" id="75948"/>
    <lineage>
        <taxon>Eukaryota</taxon>
        <taxon>Viridiplantae</taxon>
        <taxon>Streptophyta</taxon>
        <taxon>Embryophyta</taxon>
        <taxon>Tracheophyta</taxon>
        <taxon>Spermatophyta</taxon>
        <taxon>Magnoliopsida</taxon>
        <taxon>eudicotyledons</taxon>
        <taxon>Gunneridae</taxon>
        <taxon>Pentapetalae</taxon>
        <taxon>asterids</taxon>
        <taxon>campanulids</taxon>
        <taxon>Asterales</taxon>
        <taxon>Asteraceae</taxon>
        <taxon>Cichorioideae</taxon>
        <taxon>Cichorieae</taxon>
        <taxon>Lactucinae</taxon>
        <taxon>Lactuca</taxon>
    </lineage>
</organism>
<evidence type="ECO:0000313" key="1">
    <source>
        <dbReference type="EMBL" id="CAI9265618.1"/>
    </source>
</evidence>